<sequence>MDPKIENWPGHRCSINHGVQIMGNYAPSRWETDNKSLALYPGSAKWSPVVLYFPLEHLNISAYRGSFMREITGPASVTSTQIVQIFKDIIINNSIQHKG</sequence>
<reference evidence="1" key="1">
    <citation type="submission" date="2022-12" db="EMBL/GenBank/DDBJ databases">
        <authorList>
            <person name="Alioto T."/>
            <person name="Alioto T."/>
            <person name="Gomez Garrido J."/>
        </authorList>
    </citation>
    <scope>NUCLEOTIDE SEQUENCE</scope>
</reference>
<protein>
    <submittedName>
        <fullName evidence="1">Uncharacterized protein</fullName>
    </submittedName>
</protein>
<dbReference type="Proteomes" id="UP001178461">
    <property type="component" value="Chromosome 1"/>
</dbReference>
<accession>A0AA35NXK1</accession>
<keyword evidence="2" id="KW-1185">Reference proteome</keyword>
<gene>
    <name evidence="1" type="ORF">PODLI_1B003758</name>
</gene>
<proteinExistence type="predicted"/>
<dbReference type="EMBL" id="OX395126">
    <property type="protein sequence ID" value="CAI5764077.1"/>
    <property type="molecule type" value="Genomic_DNA"/>
</dbReference>
<dbReference type="AlphaFoldDB" id="A0AA35NXK1"/>
<name>A0AA35NXK1_9SAUR</name>
<evidence type="ECO:0000313" key="1">
    <source>
        <dbReference type="EMBL" id="CAI5764077.1"/>
    </source>
</evidence>
<evidence type="ECO:0000313" key="2">
    <source>
        <dbReference type="Proteomes" id="UP001178461"/>
    </source>
</evidence>
<organism evidence="1 2">
    <name type="scientific">Podarcis lilfordi</name>
    <name type="common">Lilford's wall lizard</name>
    <dbReference type="NCBI Taxonomy" id="74358"/>
    <lineage>
        <taxon>Eukaryota</taxon>
        <taxon>Metazoa</taxon>
        <taxon>Chordata</taxon>
        <taxon>Craniata</taxon>
        <taxon>Vertebrata</taxon>
        <taxon>Euteleostomi</taxon>
        <taxon>Lepidosauria</taxon>
        <taxon>Squamata</taxon>
        <taxon>Bifurcata</taxon>
        <taxon>Unidentata</taxon>
        <taxon>Episquamata</taxon>
        <taxon>Laterata</taxon>
        <taxon>Lacertibaenia</taxon>
        <taxon>Lacertidae</taxon>
        <taxon>Podarcis</taxon>
    </lineage>
</organism>